<evidence type="ECO:0000256" key="1">
    <source>
        <dbReference type="SAM" id="MobiDB-lite"/>
    </source>
</evidence>
<accession>A0A074ZEH8</accession>
<gene>
    <name evidence="2" type="ORF">T265_14502</name>
</gene>
<sequence length="272" mass="29972">MVALRDLAGYARVLEQRATRPNTARRPERDVTFCSSGVSAIQFVLNSSQVIFIRRRFLYPLSLPKKESWIEVTPQILGYQPFGIATAPTQQPSGTDLGSFHTNVEEILLTRLLNEAQDISDLGVAAPPSPPPSRECVTPSEHDDFGRRWPLPPDALLYAAALKASSLSNPVTTGPGEWASRPEVGGFLSVVDRPDVVASPSLSTRSENPPQSSHWSLRHSALMKSRLLAWLIDHVPDFLSHAATFLLGAATMLFLLRKRIEWPKALAHLPLD</sequence>
<evidence type="ECO:0000313" key="2">
    <source>
        <dbReference type="EMBL" id="KER24072.1"/>
    </source>
</evidence>
<organism evidence="2 3">
    <name type="scientific">Opisthorchis viverrini</name>
    <name type="common">Southeast Asian liver fluke</name>
    <dbReference type="NCBI Taxonomy" id="6198"/>
    <lineage>
        <taxon>Eukaryota</taxon>
        <taxon>Metazoa</taxon>
        <taxon>Spiralia</taxon>
        <taxon>Lophotrochozoa</taxon>
        <taxon>Platyhelminthes</taxon>
        <taxon>Trematoda</taxon>
        <taxon>Digenea</taxon>
        <taxon>Opisthorchiida</taxon>
        <taxon>Opisthorchiata</taxon>
        <taxon>Opisthorchiidae</taxon>
        <taxon>Opisthorchis</taxon>
    </lineage>
</organism>
<dbReference type="CTD" id="20328668"/>
<keyword evidence="3" id="KW-1185">Reference proteome</keyword>
<evidence type="ECO:0000313" key="3">
    <source>
        <dbReference type="Proteomes" id="UP000054324"/>
    </source>
</evidence>
<feature type="region of interest" description="Disordered" evidence="1">
    <location>
        <begin position="124"/>
        <end position="143"/>
    </location>
</feature>
<name>A0A074ZEH8_OPIVI</name>
<reference evidence="2 3" key="1">
    <citation type="submission" date="2013-11" db="EMBL/GenBank/DDBJ databases">
        <title>Opisthorchis viverrini - life in the bile duct.</title>
        <authorList>
            <person name="Young N.D."/>
            <person name="Nagarajan N."/>
            <person name="Lin S.J."/>
            <person name="Korhonen P.K."/>
            <person name="Jex A.R."/>
            <person name="Hall R.S."/>
            <person name="Safavi-Hemami H."/>
            <person name="Kaewkong W."/>
            <person name="Bertrand D."/>
            <person name="Gao S."/>
            <person name="Seet Q."/>
            <person name="Wongkham S."/>
            <person name="Teh B.T."/>
            <person name="Wongkham C."/>
            <person name="Intapan P.M."/>
            <person name="Maleewong W."/>
            <person name="Yang X."/>
            <person name="Hu M."/>
            <person name="Wang Z."/>
            <person name="Hofmann A."/>
            <person name="Sternberg P.W."/>
            <person name="Tan P."/>
            <person name="Wang J."/>
            <person name="Gasser R.B."/>
        </authorList>
    </citation>
    <scope>NUCLEOTIDE SEQUENCE [LARGE SCALE GENOMIC DNA]</scope>
</reference>
<dbReference type="OrthoDB" id="6244034at2759"/>
<dbReference type="EMBL" id="KL596824">
    <property type="protein sequence ID" value="KER24072.1"/>
    <property type="molecule type" value="Genomic_DNA"/>
</dbReference>
<dbReference type="AlphaFoldDB" id="A0A074ZEH8"/>
<dbReference type="GeneID" id="20328668"/>
<dbReference type="Proteomes" id="UP000054324">
    <property type="component" value="Unassembled WGS sequence"/>
</dbReference>
<dbReference type="RefSeq" id="XP_009172199.1">
    <property type="nucleotide sequence ID" value="XM_009173935.1"/>
</dbReference>
<protein>
    <submittedName>
        <fullName evidence="2">Uncharacterized protein</fullName>
    </submittedName>
</protein>
<proteinExistence type="predicted"/>
<dbReference type="KEGG" id="ovi:T265_14502"/>